<protein>
    <recommendedName>
        <fullName evidence="3">Protein NYNRIN-like</fullName>
    </recommendedName>
</protein>
<reference evidence="2" key="2">
    <citation type="submission" date="2025-08" db="UniProtKB">
        <authorList>
            <consortium name="RefSeq"/>
        </authorList>
    </citation>
    <scope>IDENTIFICATION</scope>
</reference>
<proteinExistence type="predicted"/>
<dbReference type="GO" id="GO:0003676">
    <property type="term" value="F:nucleic acid binding"/>
    <property type="evidence" value="ECO:0007669"/>
    <property type="project" value="InterPro"/>
</dbReference>
<dbReference type="InterPro" id="IPR052160">
    <property type="entry name" value="Gypsy_RT_Integrase-like"/>
</dbReference>
<dbReference type="Proteomes" id="UP000818029">
    <property type="component" value="Chromosome D10"/>
</dbReference>
<dbReference type="RefSeq" id="XP_016700246.1">
    <property type="nucleotide sequence ID" value="XM_016844757.1"/>
</dbReference>
<evidence type="ECO:0008006" key="3">
    <source>
        <dbReference type="Google" id="ProtNLM"/>
    </source>
</evidence>
<dbReference type="PaxDb" id="3635-A0A1U8KCM2"/>
<evidence type="ECO:0000313" key="1">
    <source>
        <dbReference type="Proteomes" id="UP000818029"/>
    </source>
</evidence>
<dbReference type="Gene3D" id="3.30.420.10">
    <property type="entry name" value="Ribonuclease H-like superfamily/Ribonuclease H"/>
    <property type="match status" value="1"/>
</dbReference>
<gene>
    <name evidence="2" type="primary">LOC107915619</name>
</gene>
<dbReference type="InterPro" id="IPR036397">
    <property type="entry name" value="RNaseH_sf"/>
</dbReference>
<keyword evidence="1" id="KW-1185">Reference proteome</keyword>
<dbReference type="PANTHER" id="PTHR47266">
    <property type="entry name" value="ENDONUCLEASE-RELATED"/>
    <property type="match status" value="1"/>
</dbReference>
<dbReference type="AlphaFoldDB" id="A0A1U8KCM2"/>
<dbReference type="KEGG" id="ghi:107915619"/>
<sequence length="114" mass="13574">MNGQAEISTRKIKQILEKVVNPNCKDWSLRLDEALWAYHTAYKTLSRMSPFKLVYKKPCQFPVELEHRAYWVVTQLNMDWKAVGNRRLLELNEIEEFRAQAYGNAKIYNEKTKH</sequence>
<dbReference type="SUPFAM" id="SSF53098">
    <property type="entry name" value="Ribonuclease H-like"/>
    <property type="match status" value="1"/>
</dbReference>
<dbReference type="GeneID" id="107915619"/>
<reference evidence="1" key="1">
    <citation type="journal article" date="2020" name="Nat. Genet.">
        <title>Genomic diversifications of five Gossypium allopolyploid species and their impact on cotton improvement.</title>
        <authorList>
            <person name="Chen Z.J."/>
            <person name="Sreedasyam A."/>
            <person name="Ando A."/>
            <person name="Song Q."/>
            <person name="De Santiago L.M."/>
            <person name="Hulse-Kemp A.M."/>
            <person name="Ding M."/>
            <person name="Ye W."/>
            <person name="Kirkbride R.C."/>
            <person name="Jenkins J."/>
            <person name="Plott C."/>
            <person name="Lovell J."/>
            <person name="Lin Y.M."/>
            <person name="Vaughn R."/>
            <person name="Liu B."/>
            <person name="Simpson S."/>
            <person name="Scheffler B.E."/>
            <person name="Wen L."/>
            <person name="Saski C.A."/>
            <person name="Grover C.E."/>
            <person name="Hu G."/>
            <person name="Conover J.L."/>
            <person name="Carlson J.W."/>
            <person name="Shu S."/>
            <person name="Boston L.B."/>
            <person name="Williams M."/>
            <person name="Peterson D.G."/>
            <person name="McGee K."/>
            <person name="Jones D.C."/>
            <person name="Wendel J.F."/>
            <person name="Stelly D.M."/>
            <person name="Grimwood J."/>
            <person name="Schmutz J."/>
        </authorList>
    </citation>
    <scope>NUCLEOTIDE SEQUENCE [LARGE SCALE GENOMIC DNA]</scope>
    <source>
        <strain evidence="1">cv. TM-1</strain>
    </source>
</reference>
<organism evidence="1 2">
    <name type="scientific">Gossypium hirsutum</name>
    <name type="common">Upland cotton</name>
    <name type="synonym">Gossypium mexicanum</name>
    <dbReference type="NCBI Taxonomy" id="3635"/>
    <lineage>
        <taxon>Eukaryota</taxon>
        <taxon>Viridiplantae</taxon>
        <taxon>Streptophyta</taxon>
        <taxon>Embryophyta</taxon>
        <taxon>Tracheophyta</taxon>
        <taxon>Spermatophyta</taxon>
        <taxon>Magnoliopsida</taxon>
        <taxon>eudicotyledons</taxon>
        <taxon>Gunneridae</taxon>
        <taxon>Pentapetalae</taxon>
        <taxon>rosids</taxon>
        <taxon>malvids</taxon>
        <taxon>Malvales</taxon>
        <taxon>Malvaceae</taxon>
        <taxon>Malvoideae</taxon>
        <taxon>Gossypium</taxon>
    </lineage>
</organism>
<evidence type="ECO:0000313" key="2">
    <source>
        <dbReference type="RefSeq" id="XP_016700246.1"/>
    </source>
</evidence>
<dbReference type="InterPro" id="IPR012337">
    <property type="entry name" value="RNaseH-like_sf"/>
</dbReference>
<accession>A0A1U8KCM2</accession>
<name>A0A1U8KCM2_GOSHI</name>